<dbReference type="PROSITE" id="PS50943">
    <property type="entry name" value="HTH_CROC1"/>
    <property type="match status" value="1"/>
</dbReference>
<protein>
    <submittedName>
        <fullName evidence="5">Helix-turn-helix domain-containing protein</fullName>
    </submittedName>
</protein>
<reference evidence="6" key="1">
    <citation type="journal article" date="2019" name="Int. J. Syst. Evol. Microbiol.">
        <title>The Global Catalogue of Microorganisms (GCM) 10K type strain sequencing project: providing services to taxonomists for standard genome sequencing and annotation.</title>
        <authorList>
            <consortium name="The Broad Institute Genomics Platform"/>
            <consortium name="The Broad Institute Genome Sequencing Center for Infectious Disease"/>
            <person name="Wu L."/>
            <person name="Ma J."/>
        </authorList>
    </citation>
    <scope>NUCLEOTIDE SEQUENCE [LARGE SCALE GENOMIC DNA]</scope>
    <source>
        <strain evidence="6">CGMCC 4.7144</strain>
    </source>
</reference>
<dbReference type="InterPro" id="IPR001387">
    <property type="entry name" value="Cro/C1-type_HTH"/>
</dbReference>
<name>A0ABW1HAR7_9ACTN</name>
<dbReference type="SMART" id="SM00530">
    <property type="entry name" value="HTH_XRE"/>
    <property type="match status" value="1"/>
</dbReference>
<proteinExistence type="predicted"/>
<dbReference type="CDD" id="cd00093">
    <property type="entry name" value="HTH_XRE"/>
    <property type="match status" value="1"/>
</dbReference>
<dbReference type="InterPro" id="IPR050807">
    <property type="entry name" value="TransReg_Diox_bact_type"/>
</dbReference>
<keyword evidence="2" id="KW-0238">DNA-binding</keyword>
<evidence type="ECO:0000256" key="1">
    <source>
        <dbReference type="ARBA" id="ARBA00023015"/>
    </source>
</evidence>
<evidence type="ECO:0000256" key="2">
    <source>
        <dbReference type="ARBA" id="ARBA00023125"/>
    </source>
</evidence>
<accession>A0ABW1HAR7</accession>
<keyword evidence="1" id="KW-0805">Transcription regulation</keyword>
<keyword evidence="6" id="KW-1185">Reference proteome</keyword>
<comment type="caution">
    <text evidence="5">The sequence shown here is derived from an EMBL/GenBank/DDBJ whole genome shotgun (WGS) entry which is preliminary data.</text>
</comment>
<dbReference type="InterPro" id="IPR010982">
    <property type="entry name" value="Lambda_DNA-bd_dom_sf"/>
</dbReference>
<dbReference type="PANTHER" id="PTHR46797:SF23">
    <property type="entry name" value="HTH-TYPE TRANSCRIPTIONAL REGULATOR SUTR"/>
    <property type="match status" value="1"/>
</dbReference>
<evidence type="ECO:0000313" key="6">
    <source>
        <dbReference type="Proteomes" id="UP001596226"/>
    </source>
</evidence>
<keyword evidence="3" id="KW-0804">Transcription</keyword>
<dbReference type="Gene3D" id="1.10.260.40">
    <property type="entry name" value="lambda repressor-like DNA-binding domains"/>
    <property type="match status" value="1"/>
</dbReference>
<sequence>MSDGTPSERAVGRRIAFYRQRRGLSQREFARLIDRSETWLSQVERGVRKIDRMTVLERLAGVLEVPLSELAPEAPVVAAAHEEPPAATELGLALSSSHALAAVLGTSHDPADVDELSARVAEAWTYTHASEFSQVGAMLVALLPDLETAARTTEGEAQRAVFAALARAYHACAAVLARMSEPGAAWVAADRAISAAERSGDTLLMAEGAFRLTLVFQAARRLDRAQQTAATAAAALEDRAEADEPEALSIWGALHLQLAVVAARRNDAEAAYEELAIAGRAAQRLGEDRNDYNTEFGPTNVALHEVAVAVELGDAGRALRGAANVDPSSLSPERQGRFLIDVARAHSQRRNVPGVVEALSRAVEVAPEQAPAHPLVQRLMTDMLRSDLADEPGLRELADRLGLS</sequence>
<dbReference type="EMBL" id="JBHSQS010000011">
    <property type="protein sequence ID" value="MFC5925599.1"/>
    <property type="molecule type" value="Genomic_DNA"/>
</dbReference>
<evidence type="ECO:0000256" key="3">
    <source>
        <dbReference type="ARBA" id="ARBA00023163"/>
    </source>
</evidence>
<feature type="domain" description="HTH cro/C1-type" evidence="4">
    <location>
        <begin position="15"/>
        <end position="70"/>
    </location>
</feature>
<dbReference type="Pfam" id="PF13560">
    <property type="entry name" value="HTH_31"/>
    <property type="match status" value="1"/>
</dbReference>
<evidence type="ECO:0000259" key="4">
    <source>
        <dbReference type="PROSITE" id="PS50943"/>
    </source>
</evidence>
<dbReference type="PANTHER" id="PTHR46797">
    <property type="entry name" value="HTH-TYPE TRANSCRIPTIONAL REGULATOR"/>
    <property type="match status" value="1"/>
</dbReference>
<evidence type="ECO:0000313" key="5">
    <source>
        <dbReference type="EMBL" id="MFC5925599.1"/>
    </source>
</evidence>
<dbReference type="Proteomes" id="UP001596226">
    <property type="component" value="Unassembled WGS sequence"/>
</dbReference>
<dbReference type="SUPFAM" id="SSF47413">
    <property type="entry name" value="lambda repressor-like DNA-binding domains"/>
    <property type="match status" value="1"/>
</dbReference>
<organism evidence="5 6">
    <name type="scientific">Micromonospora vulcania</name>
    <dbReference type="NCBI Taxonomy" id="1441873"/>
    <lineage>
        <taxon>Bacteria</taxon>
        <taxon>Bacillati</taxon>
        <taxon>Actinomycetota</taxon>
        <taxon>Actinomycetes</taxon>
        <taxon>Micromonosporales</taxon>
        <taxon>Micromonosporaceae</taxon>
        <taxon>Micromonospora</taxon>
    </lineage>
</organism>
<gene>
    <name evidence="5" type="ORF">ACFQGL_19855</name>
</gene>
<dbReference type="RefSeq" id="WP_377513672.1">
    <property type="nucleotide sequence ID" value="NZ_JBHSQS010000011.1"/>
</dbReference>